<name>A0A832DHR8_9BACT</name>
<dbReference type="InterPro" id="IPR009081">
    <property type="entry name" value="PP-bd_ACP"/>
</dbReference>
<comment type="caution">
    <text evidence="2">The sequence shown here is derived from an EMBL/GenBank/DDBJ whole genome shotgun (WGS) entry which is preliminary data.</text>
</comment>
<dbReference type="AlphaFoldDB" id="A0A832DHR8"/>
<proteinExistence type="predicted"/>
<dbReference type="EMBL" id="DSVI01000007">
    <property type="protein sequence ID" value="HGT47627.1"/>
    <property type="molecule type" value="Genomic_DNA"/>
</dbReference>
<accession>A0A832DHR8</accession>
<gene>
    <name evidence="2" type="ORF">ENS56_06305</name>
</gene>
<evidence type="ECO:0000313" key="2">
    <source>
        <dbReference type="EMBL" id="HGT47627.1"/>
    </source>
</evidence>
<dbReference type="PROSITE" id="PS50075">
    <property type="entry name" value="CARRIER"/>
    <property type="match status" value="1"/>
</dbReference>
<evidence type="ECO:0000259" key="1">
    <source>
        <dbReference type="PROSITE" id="PS50075"/>
    </source>
</evidence>
<reference evidence="2" key="1">
    <citation type="journal article" date="2020" name="mSystems">
        <title>Genome- and Community-Level Interaction Insights into Carbon Utilization and Element Cycling Functions of Hydrothermarchaeota in Hydrothermal Sediment.</title>
        <authorList>
            <person name="Zhou Z."/>
            <person name="Liu Y."/>
            <person name="Xu W."/>
            <person name="Pan J."/>
            <person name="Luo Z.H."/>
            <person name="Li M."/>
        </authorList>
    </citation>
    <scope>NUCLEOTIDE SEQUENCE [LARGE SCALE GENOMIC DNA]</scope>
    <source>
        <strain evidence="2">SpSt-500</strain>
    </source>
</reference>
<dbReference type="InterPro" id="IPR036736">
    <property type="entry name" value="ACP-like_sf"/>
</dbReference>
<protein>
    <submittedName>
        <fullName evidence="2">Acyl carrier protein</fullName>
    </submittedName>
</protein>
<sequence length="79" mass="9000">MISDKLKKVILTTLNLDDYNITEEMTADQVPGWDSLSHLNVITAVEKEFGIRFKTLELLKLKNIGELQQIINQKLGTNN</sequence>
<organism evidence="2">
    <name type="scientific">Ignavibacterium album</name>
    <dbReference type="NCBI Taxonomy" id="591197"/>
    <lineage>
        <taxon>Bacteria</taxon>
        <taxon>Pseudomonadati</taxon>
        <taxon>Ignavibacteriota</taxon>
        <taxon>Ignavibacteria</taxon>
        <taxon>Ignavibacteriales</taxon>
        <taxon>Ignavibacteriaceae</taxon>
        <taxon>Ignavibacterium</taxon>
    </lineage>
</organism>
<dbReference type="Pfam" id="PF00550">
    <property type="entry name" value="PP-binding"/>
    <property type="match status" value="1"/>
</dbReference>
<feature type="domain" description="Carrier" evidence="1">
    <location>
        <begin position="1"/>
        <end position="75"/>
    </location>
</feature>
<dbReference type="Gene3D" id="1.10.1200.10">
    <property type="entry name" value="ACP-like"/>
    <property type="match status" value="1"/>
</dbReference>
<dbReference type="SUPFAM" id="SSF47336">
    <property type="entry name" value="ACP-like"/>
    <property type="match status" value="1"/>
</dbReference>